<sequence length="313" mass="35654">GSPFGGEGSPKLVLLPGREASTWLTRGAPIIHINRRFDRRPAVDSYCEAVYPFCPTGDRDGRVPDMRDSDVISVYRLQTPVWEFKYGDVMGKHIMHDAVGFSSLDSGANYTMEWYELFQPEVYAPLWCNQGAACFFEGIDDLHCHKTAPWRKSEKLTGKTSCDDNNTGSTTRRGPFAPGPGPNATVWFESYDCFQFCPLARTGRLTELGSKLARQIPDQLHKIYLYSGEPAYLGNDSAIFGQPALKNLAVDIRKFYHTFRPHQSLADFAISLLEAYEKVVIEKSFYLYYNFEYWYLPMKPPYVQITYEEVPLP</sequence>
<dbReference type="Ensembl" id="ENSCLMT00005041502.1">
    <property type="protein sequence ID" value="ENSCLMP00005040004.1"/>
    <property type="gene ID" value="ENSCLMG00005018847.1"/>
</dbReference>
<reference evidence="16" key="1">
    <citation type="submission" date="2025-08" db="UniProtKB">
        <authorList>
            <consortium name="Ensembl"/>
        </authorList>
    </citation>
    <scope>IDENTIFICATION</scope>
</reference>
<evidence type="ECO:0000256" key="11">
    <source>
        <dbReference type="ARBA" id="ARBA00051022"/>
    </source>
</evidence>
<evidence type="ECO:0000256" key="14">
    <source>
        <dbReference type="ARBA" id="ARBA00051789"/>
    </source>
</evidence>
<comment type="function">
    <text evidence="3">Exhibits palmitoyl protein thioesterase (S-depalmitoylation) activity in vitro and most likely plays a role in protein S-depalmitoylation.</text>
</comment>
<name>A0A8C3ACK4_CYCLU</name>
<comment type="function">
    <text evidence="8">Catalyzes the synthesis of bis(monoacylglycero)phosphate (BMP) via transacylation of 2 molecules of lysophosphatidylglycerol (LPG). BMP also known as lysobisphosphatidic acid plays a key role in the formation of intraluminal vesicles and in maintaining intracellular cholesterol homeostasis. Can use only LPG as the exclusive lysophospholipid acyl donor for base exchange and displays BMP synthase activity towards various LPGs (LPG 14:0, LPG 16:0, LPG 18:0, LPG 18:1) with a higher preference for longer chain lengths. Plays a role in influencing the retrograde trafficking of lysosomal sorting receptors SORT1 and IGF2R from the endosomes to the trans-Golgi network by controlling the recruitment of retromer complex to the endosomal membrane. Regulates the localization and activation of RAB7A which is required to recruit the retromer complex to the endosomal membrane.</text>
</comment>
<dbReference type="GO" id="GO:0036269">
    <property type="term" value="P:swimming behavior"/>
    <property type="evidence" value="ECO:0007669"/>
    <property type="project" value="Ensembl"/>
</dbReference>
<reference evidence="16" key="2">
    <citation type="submission" date="2025-09" db="UniProtKB">
        <authorList>
            <consortium name="Ensembl"/>
        </authorList>
    </citation>
    <scope>IDENTIFICATION</scope>
</reference>
<dbReference type="GO" id="GO:0005765">
    <property type="term" value="C:lysosomal membrane"/>
    <property type="evidence" value="ECO:0007669"/>
    <property type="project" value="TreeGrafter"/>
</dbReference>
<evidence type="ECO:0000256" key="2">
    <source>
        <dbReference type="ARBA" id="ARBA00023180"/>
    </source>
</evidence>
<dbReference type="InterPro" id="IPR026138">
    <property type="entry name" value="CLN5"/>
</dbReference>
<evidence type="ECO:0000313" key="17">
    <source>
        <dbReference type="Proteomes" id="UP000694565"/>
    </source>
</evidence>
<evidence type="ECO:0000256" key="9">
    <source>
        <dbReference type="ARBA" id="ARBA00047409"/>
    </source>
</evidence>
<dbReference type="GO" id="GO:0009060">
    <property type="term" value="P:aerobic respiration"/>
    <property type="evidence" value="ECO:0007669"/>
    <property type="project" value="Ensembl"/>
</dbReference>
<evidence type="ECO:0000256" key="13">
    <source>
        <dbReference type="ARBA" id="ARBA00051553"/>
    </source>
</evidence>
<feature type="region of interest" description="Disordered" evidence="15">
    <location>
        <begin position="155"/>
        <end position="178"/>
    </location>
</feature>
<comment type="catalytic activity">
    <reaction evidence="12">
        <text>2 1-hexadecanoyl-sn-glycero-3-phospho-(1'-sn-glycerol) = 1-hexadecanoyl-sn-glycero-3-phospho-(3'-hexadecanoyl-1'-sn-glycerol) + sn-glycero-3-phospho-(1'-sn-glycerol)</text>
        <dbReference type="Rhea" id="RHEA:77607"/>
        <dbReference type="ChEBI" id="CHEBI:64717"/>
        <dbReference type="ChEBI" id="CHEBI:75158"/>
        <dbReference type="ChEBI" id="CHEBI:232639"/>
    </reaction>
    <physiologicalReaction direction="left-to-right" evidence="12">
        <dbReference type="Rhea" id="RHEA:77608"/>
    </physiologicalReaction>
</comment>
<evidence type="ECO:0000256" key="6">
    <source>
        <dbReference type="ARBA" id="ARBA00044556"/>
    </source>
</evidence>
<dbReference type="GO" id="GO:0007040">
    <property type="term" value="P:lysosome organization"/>
    <property type="evidence" value="ECO:0007669"/>
    <property type="project" value="TreeGrafter"/>
</dbReference>
<evidence type="ECO:0000256" key="15">
    <source>
        <dbReference type="SAM" id="MobiDB-lite"/>
    </source>
</evidence>
<dbReference type="GeneTree" id="ENSGT00390000010065"/>
<dbReference type="AlphaFoldDB" id="A0A8C3ACK4"/>
<comment type="catalytic activity">
    <reaction evidence="11">
        <text>2 1-(9Z-octadecenoyl)-sn-glycero-3-phospho-(1'-sn-glycerol) = 1-(9Z-octadecenoyl)-sn-glycero-3-phospho-(3'-(9Z-octadecenoyl)-1'-sn-glycerol) + sn-glycero-3-phospho-(1'-sn-glycerol)</text>
        <dbReference type="Rhea" id="RHEA:77599"/>
        <dbReference type="ChEBI" id="CHEBI:64717"/>
        <dbReference type="ChEBI" id="CHEBI:72828"/>
        <dbReference type="ChEBI" id="CHEBI:232637"/>
    </reaction>
    <physiologicalReaction direction="left-to-right" evidence="11">
        <dbReference type="Rhea" id="RHEA:77600"/>
    </physiologicalReaction>
</comment>
<evidence type="ECO:0000256" key="5">
    <source>
        <dbReference type="ARBA" id="ARBA00044547"/>
    </source>
</evidence>
<evidence type="ECO:0000256" key="12">
    <source>
        <dbReference type="ARBA" id="ARBA00051183"/>
    </source>
</evidence>
<dbReference type="Proteomes" id="UP000694565">
    <property type="component" value="Unplaced"/>
</dbReference>
<dbReference type="GO" id="GO:0016798">
    <property type="term" value="F:hydrolase activity, acting on glycosyl bonds"/>
    <property type="evidence" value="ECO:0007669"/>
    <property type="project" value="TreeGrafter"/>
</dbReference>
<evidence type="ECO:0000313" key="16">
    <source>
        <dbReference type="Ensembl" id="ENSCLMP00005040004.1"/>
    </source>
</evidence>
<evidence type="ECO:0000256" key="8">
    <source>
        <dbReference type="ARBA" id="ARBA00045492"/>
    </source>
</evidence>
<dbReference type="GO" id="GO:0072592">
    <property type="term" value="P:oxygen metabolic process"/>
    <property type="evidence" value="ECO:0007669"/>
    <property type="project" value="Ensembl"/>
</dbReference>
<comment type="similarity">
    <text evidence="1">Belongs to the CLN5 family.</text>
</comment>
<dbReference type="PANTHER" id="PTHR15380:SF2">
    <property type="entry name" value="CEROID-LIPOFUSCINOSIS NEURONAL PROTEIN 5"/>
    <property type="match status" value="1"/>
</dbReference>
<dbReference type="PANTHER" id="PTHR15380">
    <property type="entry name" value="CEROID-LIPOFUSCINOSIS, NEURONAL 5"/>
    <property type="match status" value="1"/>
</dbReference>
<dbReference type="GO" id="GO:0008474">
    <property type="term" value="F:palmitoyl-(protein) hydrolase activity"/>
    <property type="evidence" value="ECO:0007669"/>
    <property type="project" value="UniProtKB-EC"/>
</dbReference>
<protein>
    <recommendedName>
        <fullName evidence="4">Bis(monoacylglycero)phosphate synthase CLN5</fullName>
    </recommendedName>
    <alternativeName>
        <fullName evidence="5">Ceroid-lipofuscinosis neuronal protein 5</fullName>
    </alternativeName>
    <alternativeName>
        <fullName evidence="7">Palmitoyl protein thioesterase CLN5</fullName>
    </alternativeName>
    <alternativeName>
        <fullName evidence="6">S-depalmitoylase CLN5</fullName>
    </alternativeName>
</protein>
<dbReference type="Pfam" id="PF15014">
    <property type="entry name" value="CLN5"/>
    <property type="match status" value="1"/>
</dbReference>
<feature type="compositionally biased region" description="Polar residues" evidence="15">
    <location>
        <begin position="158"/>
        <end position="172"/>
    </location>
</feature>
<keyword evidence="17" id="KW-1185">Reference proteome</keyword>
<comment type="catalytic activity">
    <reaction evidence="14">
        <text>2 1-octadecanoyl-sn-glycero-3-phospho-(1'-sn-glycerol) = 1-octadecanoyl-sn-glycero-3-phospho-(3'-octadecanoyl-1'-sn-glycerol) + sn-glycero-3-phospho-(1'-sn-glycerol)</text>
        <dbReference type="Rhea" id="RHEA:77603"/>
        <dbReference type="ChEBI" id="CHEBI:64717"/>
        <dbReference type="ChEBI" id="CHEBI:72827"/>
        <dbReference type="ChEBI" id="CHEBI:232638"/>
    </reaction>
    <physiologicalReaction direction="left-to-right" evidence="14">
        <dbReference type="Rhea" id="RHEA:77604"/>
    </physiologicalReaction>
</comment>
<proteinExistence type="inferred from homology"/>
<accession>A0A8C3ACK4</accession>
<evidence type="ECO:0000256" key="1">
    <source>
        <dbReference type="ARBA" id="ARBA00007028"/>
    </source>
</evidence>
<evidence type="ECO:0000256" key="10">
    <source>
        <dbReference type="ARBA" id="ARBA00050455"/>
    </source>
</evidence>
<evidence type="ECO:0000256" key="4">
    <source>
        <dbReference type="ARBA" id="ARBA00044532"/>
    </source>
</evidence>
<evidence type="ECO:0000256" key="3">
    <source>
        <dbReference type="ARBA" id="ARBA00044494"/>
    </source>
</evidence>
<comment type="catalytic activity">
    <reaction evidence="13">
        <text>2 1-acyl-sn-glycero-3-phospho-(1'-sn-glycerol) = 1-acyl-sn-glycero-3-phospho-(3'-acyl-sn-1'-glycerol) + sn-glycero-3-phospho-(1'-sn-glycerol)</text>
        <dbReference type="Rhea" id="RHEA:77619"/>
        <dbReference type="ChEBI" id="CHEBI:64717"/>
        <dbReference type="ChEBI" id="CHEBI:64840"/>
        <dbReference type="ChEBI" id="CHEBI:232628"/>
    </reaction>
    <physiologicalReaction direction="left-to-right" evidence="13">
        <dbReference type="Rhea" id="RHEA:77620"/>
    </physiologicalReaction>
</comment>
<keyword evidence="2" id="KW-0325">Glycoprotein</keyword>
<organism evidence="16 17">
    <name type="scientific">Cyclopterus lumpus</name>
    <name type="common">Lumpsucker</name>
    <dbReference type="NCBI Taxonomy" id="8103"/>
    <lineage>
        <taxon>Eukaryota</taxon>
        <taxon>Metazoa</taxon>
        <taxon>Chordata</taxon>
        <taxon>Craniata</taxon>
        <taxon>Vertebrata</taxon>
        <taxon>Euteleostomi</taxon>
        <taxon>Actinopterygii</taxon>
        <taxon>Neopterygii</taxon>
        <taxon>Teleostei</taxon>
        <taxon>Neoteleostei</taxon>
        <taxon>Acanthomorphata</taxon>
        <taxon>Eupercaria</taxon>
        <taxon>Perciformes</taxon>
        <taxon>Cottioidei</taxon>
        <taxon>Cottales</taxon>
        <taxon>Cyclopteridae</taxon>
        <taxon>Cyclopterus</taxon>
    </lineage>
</organism>
<evidence type="ECO:0000256" key="7">
    <source>
        <dbReference type="ARBA" id="ARBA00044557"/>
    </source>
</evidence>
<comment type="catalytic activity">
    <reaction evidence="10">
        <text>2 1-tetradecanoyl-sn-glycero-3-phospho-(1'-sn-glycerol) = 1-tetradecanoyl-sn-glycero-3-phospho-(3'-tetradecanoyl-1'-sn-glycerol) + sn-glycero-3-phospho-(1'-sn-glycerol)</text>
        <dbReference type="Rhea" id="RHEA:77611"/>
        <dbReference type="ChEBI" id="CHEBI:64717"/>
        <dbReference type="ChEBI" id="CHEBI:72826"/>
        <dbReference type="ChEBI" id="CHEBI:232640"/>
    </reaction>
    <physiologicalReaction direction="left-to-right" evidence="10">
        <dbReference type="Rhea" id="RHEA:77612"/>
    </physiologicalReaction>
</comment>
<comment type="catalytic activity">
    <reaction evidence="9">
        <text>S-hexadecanoyl-L-cysteinyl-[protein] + H2O = L-cysteinyl-[protein] + hexadecanoate + H(+)</text>
        <dbReference type="Rhea" id="RHEA:19233"/>
        <dbReference type="Rhea" id="RHEA-COMP:10131"/>
        <dbReference type="Rhea" id="RHEA-COMP:11032"/>
        <dbReference type="ChEBI" id="CHEBI:7896"/>
        <dbReference type="ChEBI" id="CHEBI:15377"/>
        <dbReference type="ChEBI" id="CHEBI:15378"/>
        <dbReference type="ChEBI" id="CHEBI:29950"/>
        <dbReference type="ChEBI" id="CHEBI:74151"/>
        <dbReference type="EC" id="3.1.2.22"/>
    </reaction>
    <physiologicalReaction direction="left-to-right" evidence="9">
        <dbReference type="Rhea" id="RHEA:19234"/>
    </physiologicalReaction>
</comment>